<keyword evidence="1" id="KW-0238">DNA-binding</keyword>
<accession>A0A846QQN0</accession>
<proteinExistence type="predicted"/>
<dbReference type="SUPFAM" id="SSF46689">
    <property type="entry name" value="Homeodomain-like"/>
    <property type="match status" value="1"/>
</dbReference>
<organism evidence="1 2">
    <name type="scientific">Desulfobaculum xiamenense</name>
    <dbReference type="NCBI Taxonomy" id="995050"/>
    <lineage>
        <taxon>Bacteria</taxon>
        <taxon>Pseudomonadati</taxon>
        <taxon>Thermodesulfobacteriota</taxon>
        <taxon>Desulfovibrionia</taxon>
        <taxon>Desulfovibrionales</taxon>
        <taxon>Desulfovibrionaceae</taxon>
        <taxon>Desulfobaculum</taxon>
    </lineage>
</organism>
<keyword evidence="2" id="KW-1185">Reference proteome</keyword>
<dbReference type="GO" id="GO:0003677">
    <property type="term" value="F:DNA binding"/>
    <property type="evidence" value="ECO:0007669"/>
    <property type="project" value="UniProtKB-KW"/>
</dbReference>
<dbReference type="InterPro" id="IPR009057">
    <property type="entry name" value="Homeodomain-like_sf"/>
</dbReference>
<evidence type="ECO:0000313" key="1">
    <source>
        <dbReference type="EMBL" id="NJB67514.1"/>
    </source>
</evidence>
<protein>
    <submittedName>
        <fullName evidence="1">AraC-like DNA-binding protein</fullName>
    </submittedName>
</protein>
<comment type="caution">
    <text evidence="1">The sequence shown here is derived from an EMBL/GenBank/DDBJ whole genome shotgun (WGS) entry which is preliminary data.</text>
</comment>
<evidence type="ECO:0000313" key="2">
    <source>
        <dbReference type="Proteomes" id="UP000580856"/>
    </source>
</evidence>
<name>A0A846QQN0_9BACT</name>
<dbReference type="RefSeq" id="WP_167940564.1">
    <property type="nucleotide sequence ID" value="NZ_JAATJA010000001.1"/>
</dbReference>
<dbReference type="EMBL" id="JAATJA010000001">
    <property type="protein sequence ID" value="NJB67514.1"/>
    <property type="molecule type" value="Genomic_DNA"/>
</dbReference>
<dbReference type="AlphaFoldDB" id="A0A846QQN0"/>
<dbReference type="Proteomes" id="UP000580856">
    <property type="component" value="Unassembled WGS sequence"/>
</dbReference>
<reference evidence="1 2" key="1">
    <citation type="submission" date="2020-03" db="EMBL/GenBank/DDBJ databases">
        <title>Genomic Encyclopedia of Type Strains, Phase IV (KMG-IV): sequencing the most valuable type-strain genomes for metagenomic binning, comparative biology and taxonomic classification.</title>
        <authorList>
            <person name="Goeker M."/>
        </authorList>
    </citation>
    <scope>NUCLEOTIDE SEQUENCE [LARGE SCALE GENOMIC DNA]</scope>
    <source>
        <strain evidence="1 2">DSM 24233</strain>
    </source>
</reference>
<sequence>MTFDELCDVIGEEAARLLARYAGGSRVYLPRLPRTVRRDACEMHSRGVRIEAIAASIGRSPRHIRRLLSSPE</sequence>
<gene>
    <name evidence="1" type="ORF">GGQ74_001154</name>
</gene>